<dbReference type="Proteomes" id="UP000215506">
    <property type="component" value="Unassembled WGS sequence"/>
</dbReference>
<name>A0A231GXJ2_9NOCA</name>
<dbReference type="PROSITE" id="PS51682">
    <property type="entry name" value="SAM_OMT_I"/>
    <property type="match status" value="1"/>
</dbReference>
<evidence type="ECO:0000256" key="1">
    <source>
        <dbReference type="ARBA" id="ARBA00022603"/>
    </source>
</evidence>
<keyword evidence="1 4" id="KW-0489">Methyltransferase</keyword>
<reference evidence="4 5" key="1">
    <citation type="submission" date="2017-07" db="EMBL/GenBank/DDBJ databases">
        <title>First draft Genome Sequence of Nocardia cerradoensis isolated from human infection.</title>
        <authorList>
            <person name="Carrasco G."/>
        </authorList>
    </citation>
    <scope>NUCLEOTIDE SEQUENCE [LARGE SCALE GENOMIC DNA]</scope>
    <source>
        <strain evidence="4 5">CNM20130759</strain>
    </source>
</reference>
<dbReference type="GO" id="GO:0008757">
    <property type="term" value="F:S-adenosylmethionine-dependent methyltransferase activity"/>
    <property type="evidence" value="ECO:0007669"/>
    <property type="project" value="TreeGrafter"/>
</dbReference>
<gene>
    <name evidence="4" type="ORF">B7C42_06477</name>
</gene>
<evidence type="ECO:0000313" key="4">
    <source>
        <dbReference type="EMBL" id="OXR41334.1"/>
    </source>
</evidence>
<evidence type="ECO:0000256" key="3">
    <source>
        <dbReference type="ARBA" id="ARBA00022691"/>
    </source>
</evidence>
<dbReference type="AlphaFoldDB" id="A0A231GXJ2"/>
<evidence type="ECO:0000256" key="2">
    <source>
        <dbReference type="ARBA" id="ARBA00022679"/>
    </source>
</evidence>
<comment type="caution">
    <text evidence="4">The sequence shown here is derived from an EMBL/GenBank/DDBJ whole genome shotgun (WGS) entry which is preliminary data.</text>
</comment>
<dbReference type="EMBL" id="NGAF01000020">
    <property type="protein sequence ID" value="OXR41334.1"/>
    <property type="molecule type" value="Genomic_DNA"/>
</dbReference>
<dbReference type="CDD" id="cd02440">
    <property type="entry name" value="AdoMet_MTases"/>
    <property type="match status" value="1"/>
</dbReference>
<dbReference type="EC" id="2.1.1.-" evidence="4"/>
<sequence length="246" mass="26030">MCRWYGEAEGHLRKTPAVVAPLDCHAVSLIFVSHIPAASALQRNLAYVEESVVEDEILIAARERATELGAAPVPPSVGALLSMYAQLLGARAVVEVGTGAGISGLWLLDGMREDGTLTTIDSEPEHQRAAKDAFRAADIAPARTRLINGRALDVLPRLADGAYDLVFIDAAPLEHPQYVEQAVRLLREGGAVLMYNALLGGRVPDPAQRDAATQAVRAATRAVAEDPDLTSVLIPVGDGLLCASRG</sequence>
<dbReference type="GO" id="GO:0032259">
    <property type="term" value="P:methylation"/>
    <property type="evidence" value="ECO:0007669"/>
    <property type="project" value="UniProtKB-KW"/>
</dbReference>
<dbReference type="PANTHER" id="PTHR10509">
    <property type="entry name" value="O-METHYLTRANSFERASE-RELATED"/>
    <property type="match status" value="1"/>
</dbReference>
<accession>A0A231GXJ2</accession>
<dbReference type="InterPro" id="IPR029063">
    <property type="entry name" value="SAM-dependent_MTases_sf"/>
</dbReference>
<dbReference type="InterPro" id="IPR002935">
    <property type="entry name" value="SAM_O-MeTrfase"/>
</dbReference>
<keyword evidence="2 4" id="KW-0808">Transferase</keyword>
<dbReference type="SUPFAM" id="SSF53335">
    <property type="entry name" value="S-adenosyl-L-methionine-dependent methyltransferases"/>
    <property type="match status" value="1"/>
</dbReference>
<keyword evidence="3" id="KW-0949">S-adenosyl-L-methionine</keyword>
<keyword evidence="5" id="KW-1185">Reference proteome</keyword>
<dbReference type="Pfam" id="PF01596">
    <property type="entry name" value="Methyltransf_3"/>
    <property type="match status" value="1"/>
</dbReference>
<dbReference type="InterPro" id="IPR050362">
    <property type="entry name" value="Cation-dep_OMT"/>
</dbReference>
<protein>
    <submittedName>
        <fullName evidence="4">Putative O-methyltransferase</fullName>
        <ecNumber evidence="4">2.1.1.-</ecNumber>
    </submittedName>
</protein>
<dbReference type="Gene3D" id="3.40.50.150">
    <property type="entry name" value="Vaccinia Virus protein VP39"/>
    <property type="match status" value="1"/>
</dbReference>
<dbReference type="GO" id="GO:0008171">
    <property type="term" value="F:O-methyltransferase activity"/>
    <property type="evidence" value="ECO:0007669"/>
    <property type="project" value="InterPro"/>
</dbReference>
<dbReference type="PANTHER" id="PTHR10509:SF85">
    <property type="entry name" value="O-METHYLTRANSFERASE RV1220C-RELATED"/>
    <property type="match status" value="1"/>
</dbReference>
<organism evidence="4 5">
    <name type="scientific">Nocardia cerradoensis</name>
    <dbReference type="NCBI Taxonomy" id="85688"/>
    <lineage>
        <taxon>Bacteria</taxon>
        <taxon>Bacillati</taxon>
        <taxon>Actinomycetota</taxon>
        <taxon>Actinomycetes</taxon>
        <taxon>Mycobacteriales</taxon>
        <taxon>Nocardiaceae</taxon>
        <taxon>Nocardia</taxon>
    </lineage>
</organism>
<evidence type="ECO:0000313" key="5">
    <source>
        <dbReference type="Proteomes" id="UP000215506"/>
    </source>
</evidence>
<proteinExistence type="predicted"/>